<feature type="transmembrane region" description="Helical" evidence="12">
    <location>
        <begin position="486"/>
        <end position="507"/>
    </location>
</feature>
<accession>A0A4P7AJJ0</accession>
<feature type="transmembrane region" description="Helical" evidence="12">
    <location>
        <begin position="455"/>
        <end position="479"/>
    </location>
</feature>
<evidence type="ECO:0000259" key="13">
    <source>
        <dbReference type="PROSITE" id="PS51093"/>
    </source>
</evidence>
<dbReference type="RefSeq" id="WP_134297620.1">
    <property type="nucleotide sequence ID" value="NZ_CP038013.1"/>
</dbReference>
<keyword evidence="7 12" id="KW-0812">Transmembrane</keyword>
<feature type="transmembrane region" description="Helical" evidence="12">
    <location>
        <begin position="310"/>
        <end position="330"/>
    </location>
</feature>
<evidence type="ECO:0000256" key="2">
    <source>
        <dbReference type="ARBA" id="ARBA00022448"/>
    </source>
</evidence>
<dbReference type="GO" id="GO:0016301">
    <property type="term" value="F:kinase activity"/>
    <property type="evidence" value="ECO:0007669"/>
    <property type="project" value="UniProtKB-KW"/>
</dbReference>
<dbReference type="GO" id="GO:0005886">
    <property type="term" value="C:plasma membrane"/>
    <property type="evidence" value="ECO:0007669"/>
    <property type="project" value="UniProtKB-SubCell"/>
</dbReference>
<keyword evidence="6" id="KW-0598">Phosphotransferase system</keyword>
<keyword evidence="4" id="KW-0762">Sugar transport</keyword>
<evidence type="ECO:0000256" key="5">
    <source>
        <dbReference type="ARBA" id="ARBA00022679"/>
    </source>
</evidence>
<sequence length="809" mass="91221">MKKVEIYAPISGYLKNITQSSDNTFKSKMLGEGFLIIPDGTELHNVFNESSIEMIFDTKHAFFVKSVYGPKALFHIGIDTVKLKGEPFHFLKNEHDFIKLNEVILKIDYDQIKNNNLSNETIVVFENIKKVILQKSGKVKQGELIGYIVIEDDIVQTKFELNETKFLKAAKEILNLIGGKSNFLTHYNCMTRLRFSINNKNLVEEDKIKKLAIVKGVNWSGQELQIIIGGEVYKVKEEIDKLNNEDIKIEIKNTKKSFKDKTLGFISGVVVPTIPIILAAGILMAIKSLLIQFNVIDDIKNYEQMKNAKIFSAFIYIISEVGIGMLGIFLCISTVKYLKGNIIVGALIGVAIASPYLMWGVNYTLFEWGFLKIKLGGYYNSIIPQVVAGSLYVYIDKWVKSWMPPSIDICFRTAISFSTVMLLVMFVLGPILGIIEGFVGVSVNWLGNIPYGIGTMLFALLWQPLVLTGVHVPVIVTVIQNLPSPLYAATVFGVFGQLGAVICIGNWTTNYKTKEIAYSTIPSALVGITEPIIYGITLPRLTPFISGCLGAGFAGLVTGLLKINASVAGGMGFLGVTRFLPGGAYQIGIFFLGSFISIGASYIFTFLMYKERLEENHSTKKVNKIFVKFMKLNKIIINDKNNQLLNDLNKEFKFTKQDKMLIKSIEKKLSKYSRMDSKINILTDKQNEDIIKLENKKDFAINNSIKMNNLEIKIKKIKNDAKLENYLNIKQNFLNSYQEALKTLSGLQVLMLNKIKNTLNKYFIKNENLENIMNNYFNSIHSLDIHFDLTECKNNLLTLNKKRVKEHVS</sequence>
<dbReference type="InterPro" id="IPR001996">
    <property type="entry name" value="PTS_IIB_1"/>
</dbReference>
<evidence type="ECO:0000256" key="6">
    <source>
        <dbReference type="ARBA" id="ARBA00022683"/>
    </source>
</evidence>
<feature type="transmembrane region" description="Helical" evidence="12">
    <location>
        <begin position="377"/>
        <end position="395"/>
    </location>
</feature>
<dbReference type="PROSITE" id="PS51093">
    <property type="entry name" value="PTS_EIIA_TYPE_1"/>
    <property type="match status" value="1"/>
</dbReference>
<dbReference type="Pfam" id="PF02378">
    <property type="entry name" value="PTS_EIIC"/>
    <property type="match status" value="1"/>
</dbReference>
<evidence type="ECO:0000256" key="11">
    <source>
        <dbReference type="PROSITE-ProRule" id="PRU00421"/>
    </source>
</evidence>
<reference evidence="16 17" key="1">
    <citation type="submission" date="2019-03" db="EMBL/GenBank/DDBJ databases">
        <title>Complete genome sequence of Spiroplasma gladiatoris TG-1 (DSM 22552).</title>
        <authorList>
            <person name="Lin Y.-C."/>
            <person name="Chou L."/>
            <person name="Kuo C.-H."/>
        </authorList>
    </citation>
    <scope>NUCLEOTIDE SEQUENCE [LARGE SCALE GENOMIC DNA]</scope>
    <source>
        <strain evidence="16 17">TG-1</strain>
    </source>
</reference>
<dbReference type="PROSITE" id="PS01035">
    <property type="entry name" value="PTS_EIIB_TYPE_1_CYS"/>
    <property type="match status" value="1"/>
</dbReference>
<feature type="transmembrane region" description="Helical" evidence="12">
    <location>
        <begin position="519"/>
        <end position="537"/>
    </location>
</feature>
<dbReference type="InterPro" id="IPR001127">
    <property type="entry name" value="PTS_EIIA_1_perm"/>
</dbReference>
<dbReference type="OrthoDB" id="400707at2"/>
<name>A0A4P7AJJ0_9MOLU</name>
<evidence type="ECO:0000256" key="7">
    <source>
        <dbReference type="ARBA" id="ARBA00022692"/>
    </source>
</evidence>
<feature type="domain" description="PTS EIIC type-1" evidence="15">
    <location>
        <begin position="264"/>
        <end position="622"/>
    </location>
</feature>
<dbReference type="NCBIfam" id="TIGR00830">
    <property type="entry name" value="PTBA"/>
    <property type="match status" value="1"/>
</dbReference>
<dbReference type="InterPro" id="IPR011055">
    <property type="entry name" value="Dup_hybrid_motif"/>
</dbReference>
<dbReference type="SUPFAM" id="SSF55604">
    <property type="entry name" value="Glucose permease domain IIB"/>
    <property type="match status" value="1"/>
</dbReference>
<dbReference type="Gene3D" id="2.70.70.10">
    <property type="entry name" value="Glucose Permease (Domain IIA)"/>
    <property type="match status" value="1"/>
</dbReference>
<evidence type="ECO:0000256" key="8">
    <source>
        <dbReference type="ARBA" id="ARBA00022777"/>
    </source>
</evidence>
<keyword evidence="3" id="KW-1003">Cell membrane</keyword>
<dbReference type="Pfam" id="PF00358">
    <property type="entry name" value="PTS_EIIA_1"/>
    <property type="match status" value="1"/>
</dbReference>
<dbReference type="CDD" id="cd00212">
    <property type="entry name" value="PTS_IIB_glc"/>
    <property type="match status" value="1"/>
</dbReference>
<protein>
    <submittedName>
        <fullName evidence="16">PTS system, beta-glucosides-specific IIC component</fullName>
    </submittedName>
</protein>
<feature type="transmembrane region" description="Helical" evidence="12">
    <location>
        <begin position="342"/>
        <end position="365"/>
    </location>
</feature>
<keyword evidence="17" id="KW-1185">Reference proteome</keyword>
<dbReference type="Pfam" id="PF00367">
    <property type="entry name" value="PTS_EIIB"/>
    <property type="match status" value="1"/>
</dbReference>
<dbReference type="EMBL" id="CP038013">
    <property type="protein sequence ID" value="QBQ07836.1"/>
    <property type="molecule type" value="Genomic_DNA"/>
</dbReference>
<dbReference type="AlphaFoldDB" id="A0A4P7AJJ0"/>
<feature type="domain" description="PTS EIIB type-1" evidence="14">
    <location>
        <begin position="167"/>
        <end position="249"/>
    </location>
</feature>
<evidence type="ECO:0000256" key="3">
    <source>
        <dbReference type="ARBA" id="ARBA00022475"/>
    </source>
</evidence>
<dbReference type="InterPro" id="IPR018113">
    <property type="entry name" value="PTrfase_EIIB_Cys"/>
</dbReference>
<evidence type="ECO:0000259" key="15">
    <source>
        <dbReference type="PROSITE" id="PS51103"/>
    </source>
</evidence>
<feature type="transmembrane region" description="Helical" evidence="12">
    <location>
        <begin position="583"/>
        <end position="609"/>
    </location>
</feature>
<feature type="transmembrane region" description="Helical" evidence="12">
    <location>
        <begin position="262"/>
        <end position="290"/>
    </location>
</feature>
<feature type="domain" description="PTS EIIA type-1" evidence="13">
    <location>
        <begin position="22"/>
        <end position="127"/>
    </location>
</feature>
<keyword evidence="2" id="KW-0813">Transport</keyword>
<organism evidence="16 17">
    <name type="scientific">Spiroplasma gladiatoris</name>
    <dbReference type="NCBI Taxonomy" id="2143"/>
    <lineage>
        <taxon>Bacteria</taxon>
        <taxon>Bacillati</taxon>
        <taxon>Mycoplasmatota</taxon>
        <taxon>Mollicutes</taxon>
        <taxon>Entomoplasmatales</taxon>
        <taxon>Spiroplasmataceae</taxon>
        <taxon>Spiroplasma</taxon>
    </lineage>
</organism>
<feature type="transmembrane region" description="Helical" evidence="12">
    <location>
        <begin position="415"/>
        <end position="435"/>
    </location>
</feature>
<proteinExistence type="predicted"/>
<dbReference type="GO" id="GO:0009401">
    <property type="term" value="P:phosphoenolpyruvate-dependent sugar phosphotransferase system"/>
    <property type="evidence" value="ECO:0007669"/>
    <property type="project" value="UniProtKB-KW"/>
</dbReference>
<dbReference type="PROSITE" id="PS51098">
    <property type="entry name" value="PTS_EIIB_TYPE_1"/>
    <property type="match status" value="1"/>
</dbReference>
<keyword evidence="10 12" id="KW-0472">Membrane</keyword>
<evidence type="ECO:0000256" key="10">
    <source>
        <dbReference type="ARBA" id="ARBA00023136"/>
    </source>
</evidence>
<evidence type="ECO:0000313" key="17">
    <source>
        <dbReference type="Proteomes" id="UP000294309"/>
    </source>
</evidence>
<evidence type="ECO:0000256" key="4">
    <source>
        <dbReference type="ARBA" id="ARBA00022597"/>
    </source>
</evidence>
<evidence type="ECO:0000313" key="16">
    <source>
        <dbReference type="EMBL" id="QBQ07836.1"/>
    </source>
</evidence>
<dbReference type="InterPro" id="IPR036878">
    <property type="entry name" value="Glu_permease_IIB"/>
</dbReference>
<evidence type="ECO:0000256" key="12">
    <source>
        <dbReference type="SAM" id="Phobius"/>
    </source>
</evidence>
<dbReference type="PANTHER" id="PTHR30175:SF1">
    <property type="entry name" value="PTS SYSTEM ARBUTIN-, CELLOBIOSE-, AND SALICIN-SPECIFIC EIIBC COMPONENT-RELATED"/>
    <property type="match status" value="1"/>
</dbReference>
<dbReference type="SUPFAM" id="SSF51261">
    <property type="entry name" value="Duplicated hybrid motif"/>
    <property type="match status" value="1"/>
</dbReference>
<dbReference type="PROSITE" id="PS51103">
    <property type="entry name" value="PTS_EIIC_TYPE_1"/>
    <property type="match status" value="1"/>
</dbReference>
<dbReference type="Gene3D" id="3.30.1360.60">
    <property type="entry name" value="Glucose permease domain IIB"/>
    <property type="match status" value="1"/>
</dbReference>
<gene>
    <name evidence="16" type="ORF">SGLAD_v1c06370</name>
</gene>
<dbReference type="PANTHER" id="PTHR30175">
    <property type="entry name" value="PHOSPHOTRANSFERASE SYSTEM TRANSPORT PROTEIN"/>
    <property type="match status" value="1"/>
</dbReference>
<dbReference type="PROSITE" id="PS00371">
    <property type="entry name" value="PTS_EIIA_TYPE_1_HIS"/>
    <property type="match status" value="1"/>
</dbReference>
<dbReference type="InterPro" id="IPR050558">
    <property type="entry name" value="PTS_Sugar-Specific_Components"/>
</dbReference>
<evidence type="ECO:0000256" key="1">
    <source>
        <dbReference type="ARBA" id="ARBA00004651"/>
    </source>
</evidence>
<evidence type="ECO:0000256" key="9">
    <source>
        <dbReference type="ARBA" id="ARBA00022989"/>
    </source>
</evidence>
<dbReference type="Proteomes" id="UP000294309">
    <property type="component" value="Chromosome"/>
</dbReference>
<comment type="subcellular location">
    <subcellularLocation>
        <location evidence="1">Cell membrane</location>
        <topology evidence="1">Multi-pass membrane protein</topology>
    </subcellularLocation>
</comment>
<dbReference type="GO" id="GO:0008982">
    <property type="term" value="F:protein-N(PI)-phosphohistidine-sugar phosphotransferase activity"/>
    <property type="evidence" value="ECO:0007669"/>
    <property type="project" value="InterPro"/>
</dbReference>
<dbReference type="InterPro" id="IPR013013">
    <property type="entry name" value="PTS_EIIC_1"/>
</dbReference>
<dbReference type="KEGG" id="sgq:SGLAD_v1c06370"/>
<dbReference type="InterPro" id="IPR003352">
    <property type="entry name" value="PTS_EIIC"/>
</dbReference>
<feature type="active site" description="Phosphocysteine intermediate; for EIIB activity" evidence="11">
    <location>
        <position position="189"/>
    </location>
</feature>
<keyword evidence="8" id="KW-0418">Kinase</keyword>
<keyword evidence="9 12" id="KW-1133">Transmembrane helix</keyword>
<evidence type="ECO:0000259" key="14">
    <source>
        <dbReference type="PROSITE" id="PS51098"/>
    </source>
</evidence>
<keyword evidence="5" id="KW-0808">Transferase</keyword>
<dbReference type="GO" id="GO:0090563">
    <property type="term" value="F:protein-phosphocysteine-sugar phosphotransferase activity"/>
    <property type="evidence" value="ECO:0007669"/>
    <property type="project" value="TreeGrafter"/>
</dbReference>